<dbReference type="InterPro" id="IPR042099">
    <property type="entry name" value="ANL_N_sf"/>
</dbReference>
<dbReference type="OrthoDB" id="9778383at2"/>
<dbReference type="NCBIfam" id="TIGR01733">
    <property type="entry name" value="AA-adenyl-dom"/>
    <property type="match status" value="1"/>
</dbReference>
<dbReference type="Gene3D" id="1.10.1200.10">
    <property type="entry name" value="ACP-like"/>
    <property type="match status" value="1"/>
</dbReference>
<dbReference type="RefSeq" id="WP_146429142.1">
    <property type="nucleotide sequence ID" value="NZ_SJPF01000001.1"/>
</dbReference>
<reference evidence="4 5" key="1">
    <citation type="submission" date="2019-02" db="EMBL/GenBank/DDBJ databases">
        <title>Deep-cultivation of Planctomycetes and their phenomic and genomic characterization uncovers novel biology.</title>
        <authorList>
            <person name="Wiegand S."/>
            <person name="Jogler M."/>
            <person name="Boedeker C."/>
            <person name="Pinto D."/>
            <person name="Vollmers J."/>
            <person name="Rivas-Marin E."/>
            <person name="Kohn T."/>
            <person name="Peeters S.H."/>
            <person name="Heuer A."/>
            <person name="Rast P."/>
            <person name="Oberbeckmann S."/>
            <person name="Bunk B."/>
            <person name="Jeske O."/>
            <person name="Meyerdierks A."/>
            <person name="Storesund J.E."/>
            <person name="Kallscheuer N."/>
            <person name="Luecker S."/>
            <person name="Lage O.M."/>
            <person name="Pohl T."/>
            <person name="Merkel B.J."/>
            <person name="Hornburger P."/>
            <person name="Mueller R.-W."/>
            <person name="Bruemmer F."/>
            <person name="Labrenz M."/>
            <person name="Spormann A.M."/>
            <person name="Op Den Camp H."/>
            <person name="Overmann J."/>
            <person name="Amann R."/>
            <person name="Jetten M.S.M."/>
            <person name="Mascher T."/>
            <person name="Medema M.H."/>
            <person name="Devos D.P."/>
            <person name="Kaster A.-K."/>
            <person name="Ovreas L."/>
            <person name="Rohde M."/>
            <person name="Galperin M.Y."/>
            <person name="Jogler C."/>
        </authorList>
    </citation>
    <scope>NUCLEOTIDE SEQUENCE [LARGE SCALE GENOMIC DNA]</scope>
    <source>
        <strain evidence="4 5">Enr8</strain>
    </source>
</reference>
<evidence type="ECO:0000259" key="3">
    <source>
        <dbReference type="PROSITE" id="PS50075"/>
    </source>
</evidence>
<dbReference type="GO" id="GO:0003824">
    <property type="term" value="F:catalytic activity"/>
    <property type="evidence" value="ECO:0007669"/>
    <property type="project" value="InterPro"/>
</dbReference>
<dbReference type="InterPro" id="IPR009081">
    <property type="entry name" value="PP-bd_ACP"/>
</dbReference>
<keyword evidence="2" id="KW-0597">Phosphoprotein</keyword>
<dbReference type="PROSITE" id="PS00455">
    <property type="entry name" value="AMP_BINDING"/>
    <property type="match status" value="1"/>
</dbReference>
<proteinExistence type="predicted"/>
<dbReference type="InterPro" id="IPR020806">
    <property type="entry name" value="PKS_PP-bd"/>
</dbReference>
<dbReference type="InterPro" id="IPR000873">
    <property type="entry name" value="AMP-dep_synth/lig_dom"/>
</dbReference>
<dbReference type="Pfam" id="PF00668">
    <property type="entry name" value="Condensation"/>
    <property type="match status" value="2"/>
</dbReference>
<evidence type="ECO:0000256" key="2">
    <source>
        <dbReference type="ARBA" id="ARBA00022553"/>
    </source>
</evidence>
<protein>
    <submittedName>
        <fullName evidence="4">Linear gramicidin synthase subunit D</fullName>
    </submittedName>
</protein>
<dbReference type="PANTHER" id="PTHR45527">
    <property type="entry name" value="NONRIBOSOMAL PEPTIDE SYNTHETASE"/>
    <property type="match status" value="1"/>
</dbReference>
<evidence type="ECO:0000313" key="4">
    <source>
        <dbReference type="EMBL" id="TWT38923.1"/>
    </source>
</evidence>
<keyword evidence="1" id="KW-0596">Phosphopantetheine</keyword>
<feature type="domain" description="Carrier" evidence="3">
    <location>
        <begin position="989"/>
        <end position="1064"/>
    </location>
</feature>
<dbReference type="EMBL" id="SJPF01000001">
    <property type="protein sequence ID" value="TWT38923.1"/>
    <property type="molecule type" value="Genomic_DNA"/>
</dbReference>
<dbReference type="InterPro" id="IPR025110">
    <property type="entry name" value="AMP-bd_C"/>
</dbReference>
<dbReference type="InterPro" id="IPR010071">
    <property type="entry name" value="AA_adenyl_dom"/>
</dbReference>
<dbReference type="Pfam" id="PF00550">
    <property type="entry name" value="PP-binding"/>
    <property type="match status" value="1"/>
</dbReference>
<dbReference type="GO" id="GO:0043041">
    <property type="term" value="P:amino acid activation for nonribosomal peptide biosynthetic process"/>
    <property type="evidence" value="ECO:0007669"/>
    <property type="project" value="TreeGrafter"/>
</dbReference>
<sequence length="1517" mass="170121">MDEIAQRLSKLTPEKRALYFKRLHQLSVQQTSVRPRDPGQSIPLSFAQQRLWTLGLNTESERALHLACRAQVRGALNRESLEVAFRQWTQRHEVLRTAILCRGIDPIQVPLAESPETVRWEDFSGLGSEDSERLDGFCAEEIDRPFDLENGETVRMSAIRLGPDEFEIVIVIHHLVSDEISMVIALGELSHLYEAHSSKKQESLPQLPIQFADFTLWERDNVTSHRADDATKFWRSELNGYAPQTEQLGQRVKEFCRREFEFSIAQSNQIRDLARELSTTPFIIALSSFAVALSSVSGRQDRLIGTLISNRNAQTEGLVGCFHNLIPIRVRVQNHPKVDFQSVVRQIRDSLLSAAHLRDVPIEAVVEDVPQLLSDLSWMRLLFLQREVRSATDRFASMNMEIREVENPFTTADLQGSLVTGLDQFRIVLQHNESLFSVHDVTQIEHDMRCMIERLLTSQTKRAYSSSVLVHHNERVVKSDKTFFFQGFHDQILRQAQDRGDEVAIETPRSQLEYRDLRARIGRIAGALSRERIQAEEAVAVCLPPCEALPIALLGVIVAGGTAVPLNHEDPPQRLRKHIEASDAKFIVAARDDLLSSVTKGLKLIDPSEIIEPRFCSDDERCSRELIHSITLPGQVAFLMFTSGSTGDSKGVMVTHGAISNLLKSIAKFVLPKPSDAVLAISPASFDISLLEYFLPLWAGARVVIAPSTDRADSARLIDLIHTKRVTIVQATPVGWRLLIEGEQRLPDGLRILCGGDALSVDLAKTLAGAGTAWNVYGPTEATVWTSYSDLTTDVGDDVSIGCPLHDTRLIVVNDDLQECANGTIGELCIGGVGLARGYFDRPDLTAAAFVPDPNPEFAGQRLYRTGDLARRDANNRIVVLGRSDSQVKVRGYRIELREIEAALESHHDVETAVVLTYVDASELPALVAYVTSSASAKQLQEHISTILPQYMVPSRIQTVSRFPLTTHGKIDRKELSKWTEREGESASPPATSTEKLLCEIWTDVLKVSSLGIHDNFFMMGGHSLLAARIMTRIQATLGLKVPVRVLFDFPTIQSLANELESIGVKEDSPSSPRRRWDTLRDLSFNQQELLRAVEAFSEPCFCNINAIVKLSGPIEYDVVSESCKSILQRHDILRSRVINKDDAPKLQLSGVPDTPVEFIDLSLFPPSIREMECNRTIQWYSEQAIDVTDSLPIRFVLLKIDAITHVFILVVHHFVADGWSLNVIGQELIDSYLALVNHERVRLPKIPFQYADYASWEHEHFDTVIFPNVSWWRDKLENNLCTMRFGNRVPSDVAEQFSVSRHVHSLCTGLTDRIQRTAKSKRWTVAQMIVAGICHATRDYTEEGIVTVGTVMDGRTIPGLDRVIGPFSNPVILRVDTNDCGPSELVLRTREEMLSAEEHQLAPIGLVASSLEGSAGFDLQNLAPIMFVFQSFEHWERGLREESLHAEWAGQSLDVPSYVPTFTKIWFEVLDLKPDLQLIVDYKTADLENSRVRRIVESLEHSLEDLLAEIGNIPNS</sequence>
<dbReference type="Gene3D" id="3.30.559.30">
    <property type="entry name" value="Nonribosomal peptide synthetase, condensation domain"/>
    <property type="match status" value="2"/>
</dbReference>
<dbReference type="PROSITE" id="PS50075">
    <property type="entry name" value="CARRIER"/>
    <property type="match status" value="1"/>
</dbReference>
<name>A0A5C5VLI5_9BACT</name>
<comment type="caution">
    <text evidence="4">The sequence shown here is derived from an EMBL/GenBank/DDBJ whole genome shotgun (WGS) entry which is preliminary data.</text>
</comment>
<dbReference type="InterPro" id="IPR001242">
    <property type="entry name" value="Condensation_dom"/>
</dbReference>
<dbReference type="GO" id="GO:0044550">
    <property type="term" value="P:secondary metabolite biosynthetic process"/>
    <property type="evidence" value="ECO:0007669"/>
    <property type="project" value="TreeGrafter"/>
</dbReference>
<dbReference type="InterPro" id="IPR036736">
    <property type="entry name" value="ACP-like_sf"/>
</dbReference>
<dbReference type="InterPro" id="IPR023213">
    <property type="entry name" value="CAT-like_dom_sf"/>
</dbReference>
<dbReference type="Gene3D" id="3.40.50.12780">
    <property type="entry name" value="N-terminal domain of ligase-like"/>
    <property type="match status" value="1"/>
</dbReference>
<dbReference type="SUPFAM" id="SSF52777">
    <property type="entry name" value="CoA-dependent acyltransferases"/>
    <property type="match status" value="4"/>
</dbReference>
<gene>
    <name evidence="4" type="primary">lgrD_1</name>
    <name evidence="4" type="ORF">Enr8_06170</name>
</gene>
<dbReference type="CDD" id="cd05930">
    <property type="entry name" value="A_NRPS"/>
    <property type="match status" value="1"/>
</dbReference>
<dbReference type="InterPro" id="IPR045851">
    <property type="entry name" value="AMP-bd_C_sf"/>
</dbReference>
<evidence type="ECO:0000313" key="5">
    <source>
        <dbReference type="Proteomes" id="UP000318878"/>
    </source>
</evidence>
<accession>A0A5C5VLI5</accession>
<dbReference type="GO" id="GO:0031177">
    <property type="term" value="F:phosphopantetheine binding"/>
    <property type="evidence" value="ECO:0007669"/>
    <property type="project" value="InterPro"/>
</dbReference>
<dbReference type="SMART" id="SM00823">
    <property type="entry name" value="PKS_PP"/>
    <property type="match status" value="1"/>
</dbReference>
<dbReference type="SUPFAM" id="SSF56801">
    <property type="entry name" value="Acetyl-CoA synthetase-like"/>
    <property type="match status" value="1"/>
</dbReference>
<organism evidence="4 5">
    <name type="scientific">Blastopirellula retiformator</name>
    <dbReference type="NCBI Taxonomy" id="2527970"/>
    <lineage>
        <taxon>Bacteria</taxon>
        <taxon>Pseudomonadati</taxon>
        <taxon>Planctomycetota</taxon>
        <taxon>Planctomycetia</taxon>
        <taxon>Pirellulales</taxon>
        <taxon>Pirellulaceae</taxon>
        <taxon>Blastopirellula</taxon>
    </lineage>
</organism>
<dbReference type="Gene3D" id="3.30.300.30">
    <property type="match status" value="1"/>
</dbReference>
<dbReference type="Pfam" id="PF00501">
    <property type="entry name" value="AMP-binding"/>
    <property type="match status" value="1"/>
</dbReference>
<evidence type="ECO:0000256" key="1">
    <source>
        <dbReference type="ARBA" id="ARBA00022450"/>
    </source>
</evidence>
<dbReference type="Proteomes" id="UP000318878">
    <property type="component" value="Unassembled WGS sequence"/>
</dbReference>
<dbReference type="SUPFAM" id="SSF47336">
    <property type="entry name" value="ACP-like"/>
    <property type="match status" value="1"/>
</dbReference>
<dbReference type="GO" id="GO:0005737">
    <property type="term" value="C:cytoplasm"/>
    <property type="evidence" value="ECO:0007669"/>
    <property type="project" value="TreeGrafter"/>
</dbReference>
<dbReference type="Gene3D" id="3.30.559.10">
    <property type="entry name" value="Chloramphenicol acetyltransferase-like domain"/>
    <property type="match status" value="2"/>
</dbReference>
<dbReference type="PANTHER" id="PTHR45527:SF1">
    <property type="entry name" value="FATTY ACID SYNTHASE"/>
    <property type="match status" value="1"/>
</dbReference>
<dbReference type="FunFam" id="1.10.1200.10:FF:000016">
    <property type="entry name" value="Non-ribosomal peptide synthase"/>
    <property type="match status" value="1"/>
</dbReference>
<dbReference type="GO" id="GO:0072330">
    <property type="term" value="P:monocarboxylic acid biosynthetic process"/>
    <property type="evidence" value="ECO:0007669"/>
    <property type="project" value="UniProtKB-ARBA"/>
</dbReference>
<dbReference type="Pfam" id="PF13193">
    <property type="entry name" value="AMP-binding_C"/>
    <property type="match status" value="1"/>
</dbReference>
<dbReference type="InterPro" id="IPR020845">
    <property type="entry name" value="AMP-binding_CS"/>
</dbReference>
<keyword evidence="5" id="KW-1185">Reference proteome</keyword>